<feature type="non-terminal residue" evidence="1">
    <location>
        <position position="1"/>
    </location>
</feature>
<accession>A0A2P5BT53</accession>
<evidence type="ECO:0000313" key="2">
    <source>
        <dbReference type="Proteomes" id="UP000237105"/>
    </source>
</evidence>
<dbReference type="EMBL" id="JXTB01000226">
    <property type="protein sequence ID" value="PON51987.1"/>
    <property type="molecule type" value="Genomic_DNA"/>
</dbReference>
<proteinExistence type="predicted"/>
<dbReference type="Proteomes" id="UP000237105">
    <property type="component" value="Unassembled WGS sequence"/>
</dbReference>
<organism evidence="1 2">
    <name type="scientific">Parasponia andersonii</name>
    <name type="common">Sponia andersonii</name>
    <dbReference type="NCBI Taxonomy" id="3476"/>
    <lineage>
        <taxon>Eukaryota</taxon>
        <taxon>Viridiplantae</taxon>
        <taxon>Streptophyta</taxon>
        <taxon>Embryophyta</taxon>
        <taxon>Tracheophyta</taxon>
        <taxon>Spermatophyta</taxon>
        <taxon>Magnoliopsida</taxon>
        <taxon>eudicotyledons</taxon>
        <taxon>Gunneridae</taxon>
        <taxon>Pentapetalae</taxon>
        <taxon>rosids</taxon>
        <taxon>fabids</taxon>
        <taxon>Rosales</taxon>
        <taxon>Cannabaceae</taxon>
        <taxon>Parasponia</taxon>
    </lineage>
</organism>
<keyword evidence="2" id="KW-1185">Reference proteome</keyword>
<dbReference type="AlphaFoldDB" id="A0A2P5BT53"/>
<evidence type="ECO:0000313" key="1">
    <source>
        <dbReference type="EMBL" id="PON51987.1"/>
    </source>
</evidence>
<sequence>GFDSFTLSVRLNISRSIGVPRTSPYLSRASSTDPVVIARSGLERALAWAISIFVSVSLSRCLTTSCVQIVTSLIPFCLQGKYCQGILSNPN</sequence>
<gene>
    <name evidence="1" type="ORF">PanWU01x14_212300</name>
</gene>
<dbReference type="OrthoDB" id="10430025at2759"/>
<name>A0A2P5BT53_PARAD</name>
<reference evidence="2" key="1">
    <citation type="submission" date="2016-06" db="EMBL/GenBank/DDBJ databases">
        <title>Parallel loss of symbiosis genes in relatives of nitrogen-fixing non-legume Parasponia.</title>
        <authorList>
            <person name="Van Velzen R."/>
            <person name="Holmer R."/>
            <person name="Bu F."/>
            <person name="Rutten L."/>
            <person name="Van Zeijl A."/>
            <person name="Liu W."/>
            <person name="Santuari L."/>
            <person name="Cao Q."/>
            <person name="Sharma T."/>
            <person name="Shen D."/>
            <person name="Roswanjaya Y."/>
            <person name="Wardhani T."/>
            <person name="Kalhor M.S."/>
            <person name="Jansen J."/>
            <person name="Van den Hoogen J."/>
            <person name="Gungor B."/>
            <person name="Hartog M."/>
            <person name="Hontelez J."/>
            <person name="Verver J."/>
            <person name="Yang W.-C."/>
            <person name="Schijlen E."/>
            <person name="Repin R."/>
            <person name="Schilthuizen M."/>
            <person name="Schranz E."/>
            <person name="Heidstra R."/>
            <person name="Miyata K."/>
            <person name="Fedorova E."/>
            <person name="Kohlen W."/>
            <person name="Bisseling T."/>
            <person name="Smit S."/>
            <person name="Geurts R."/>
        </authorList>
    </citation>
    <scope>NUCLEOTIDE SEQUENCE [LARGE SCALE GENOMIC DNA]</scope>
    <source>
        <strain evidence="2">cv. WU1-14</strain>
    </source>
</reference>
<protein>
    <submittedName>
        <fullName evidence="1">Uncharacterized protein</fullName>
    </submittedName>
</protein>
<comment type="caution">
    <text evidence="1">The sequence shown here is derived from an EMBL/GenBank/DDBJ whole genome shotgun (WGS) entry which is preliminary data.</text>
</comment>